<sequence>MSKSAMQTELLKQWLKIILEADLEKELECLKNELLKINAEKHRIPPLWEAFYEGMCLCVGTPTEVRIRREVANIHEVVFNSKLIMEGIYSMMTGSRRDGFRLKTSDEDNMIWVRDHKVICNHSQISLYNKTQHTVILMECENLPPGFSKLKLMTLSRSSIMSSIVIMNNAIYVSSRLFRAKYLISHQKDTCSKIPVKQHGPCATVYYDNLEIEVDYAHCLRSHYWPNGAIPWIQRCQLKKWPPDYVLSSILHDGFHMVPISSSPLNLECDCEWRISFSRAEQILVSSMNHCQLLCYGLLKIYLKEVINTNENEACLCSYFMKTIVFWVIQNHNHMAWVPENLLECLWICFKLLLSSVNRGECPNFFIPQNNMFRVKVVGHTQFALFDQLFGLYCKGSSCLLASSTIRKYLHKAILNKTLTFKTDEGSVVNSCRLDICLFREVGKHNGITPKNFKEFINVFNTIEEIQSHRLSSYQTLIVQYLLCKSLQRLSWFLLGKLTEKMSNRKRAYSLKIMRRATKIGCASEVLNLAMLYYRTCHYEQSLQCCRRAKDIMSKPYIMYLERVNEQIYISAMAGLSHSDRMKKSLIWEILLDKQYVFINELVPEQLACEENAQGFIHIPPLVMLHMLFVLNHHRLGDTVRTQQSIQDLHTFLLDDNGTHIQTHYKDISWQILAICQQTCGDYVGSLKSFKRSLQQTSRSHAIQKATILRILINVFQHNRF</sequence>
<dbReference type="RefSeq" id="XP_022301464.1">
    <property type="nucleotide sequence ID" value="XM_022445756.1"/>
</dbReference>
<feature type="domain" description="Mab-21-like HhH/H2TH-like" evidence="3">
    <location>
        <begin position="295"/>
        <end position="375"/>
    </location>
</feature>
<name>A0A8B8BFA0_CRAVI</name>
<dbReference type="GeneID" id="111109579"/>
<dbReference type="KEGG" id="cvn:111109579"/>
<reference evidence="5" key="1">
    <citation type="submission" date="2025-08" db="UniProtKB">
        <authorList>
            <consortium name="RefSeq"/>
        </authorList>
    </citation>
    <scope>IDENTIFICATION</scope>
    <source>
        <tissue evidence="5">Whole sample</tissue>
    </source>
</reference>
<dbReference type="PANTHER" id="PTHR10656:SF69">
    <property type="entry name" value="MAB-21-LIKE HHH_H2TH-LIKE DOMAIN-CONTAINING PROTEIN"/>
    <property type="match status" value="1"/>
</dbReference>
<feature type="domain" description="Mab-21-like nucleotidyltransferase" evidence="2">
    <location>
        <begin position="185"/>
        <end position="285"/>
    </location>
</feature>
<dbReference type="Pfam" id="PF20266">
    <property type="entry name" value="Mab-21_C"/>
    <property type="match status" value="1"/>
</dbReference>
<dbReference type="InterPro" id="IPR046903">
    <property type="entry name" value="Mab-21-like_nuc_Trfase"/>
</dbReference>
<dbReference type="SMART" id="SM01265">
    <property type="entry name" value="Mab-21"/>
    <property type="match status" value="1"/>
</dbReference>
<evidence type="ECO:0000259" key="3">
    <source>
        <dbReference type="Pfam" id="PF20266"/>
    </source>
</evidence>
<dbReference type="InterPro" id="IPR046906">
    <property type="entry name" value="Mab-21_HhH/H2TH-like"/>
</dbReference>
<dbReference type="Proteomes" id="UP000694844">
    <property type="component" value="Chromosome 8"/>
</dbReference>
<dbReference type="Pfam" id="PF03281">
    <property type="entry name" value="Mab-21"/>
    <property type="match status" value="1"/>
</dbReference>
<accession>A0A8B8BFA0</accession>
<proteinExistence type="inferred from homology"/>
<protein>
    <submittedName>
        <fullName evidence="5">Uncharacterized protein LOC111109579</fullName>
    </submittedName>
</protein>
<evidence type="ECO:0000259" key="2">
    <source>
        <dbReference type="Pfam" id="PF03281"/>
    </source>
</evidence>
<comment type="similarity">
    <text evidence="1">Belongs to the mab-21 family.</text>
</comment>
<dbReference type="InterPro" id="IPR024810">
    <property type="entry name" value="MAB21L/cGLR"/>
</dbReference>
<evidence type="ECO:0000256" key="1">
    <source>
        <dbReference type="ARBA" id="ARBA00008307"/>
    </source>
</evidence>
<evidence type="ECO:0000313" key="4">
    <source>
        <dbReference type="Proteomes" id="UP000694844"/>
    </source>
</evidence>
<dbReference type="Gene3D" id="1.10.1410.40">
    <property type="match status" value="1"/>
</dbReference>
<gene>
    <name evidence="5" type="primary">LOC111109579</name>
</gene>
<dbReference type="AlphaFoldDB" id="A0A8B8BFA0"/>
<dbReference type="OrthoDB" id="5947963at2759"/>
<keyword evidence="4" id="KW-1185">Reference proteome</keyword>
<dbReference type="PANTHER" id="PTHR10656">
    <property type="entry name" value="CELL FATE DETERMINING PROTEIN MAB21-RELATED"/>
    <property type="match status" value="1"/>
</dbReference>
<organism evidence="4 5">
    <name type="scientific">Crassostrea virginica</name>
    <name type="common">Eastern oyster</name>
    <dbReference type="NCBI Taxonomy" id="6565"/>
    <lineage>
        <taxon>Eukaryota</taxon>
        <taxon>Metazoa</taxon>
        <taxon>Spiralia</taxon>
        <taxon>Lophotrochozoa</taxon>
        <taxon>Mollusca</taxon>
        <taxon>Bivalvia</taxon>
        <taxon>Autobranchia</taxon>
        <taxon>Pteriomorphia</taxon>
        <taxon>Ostreida</taxon>
        <taxon>Ostreoidea</taxon>
        <taxon>Ostreidae</taxon>
        <taxon>Crassostrea</taxon>
    </lineage>
</organism>
<evidence type="ECO:0000313" key="5">
    <source>
        <dbReference type="RefSeq" id="XP_022301464.1"/>
    </source>
</evidence>